<dbReference type="Proteomes" id="UP000323439">
    <property type="component" value="Unassembled WGS sequence"/>
</dbReference>
<dbReference type="GO" id="GO:0016757">
    <property type="term" value="F:glycosyltransferase activity"/>
    <property type="evidence" value="ECO:0007669"/>
    <property type="project" value="InterPro"/>
</dbReference>
<organism evidence="1 2">
    <name type="scientific">Methanobrevibacter millerae</name>
    <dbReference type="NCBI Taxonomy" id="230361"/>
    <lineage>
        <taxon>Archaea</taxon>
        <taxon>Methanobacteriati</taxon>
        <taxon>Methanobacteriota</taxon>
        <taxon>Methanomada group</taxon>
        <taxon>Methanobacteria</taxon>
        <taxon>Methanobacteriales</taxon>
        <taxon>Methanobacteriaceae</taxon>
        <taxon>Methanobrevibacter</taxon>
    </lineage>
</organism>
<sequence>MENSLKQMSIHYLNLIKHHIKNHTITTMAVETILLGKNQKSYEIMGLCVEYKIKRQLKNKYYANLIEFDENYDENVFHEKSNKVWFCWFQGIENAPEIVKICYTSAKDNLKDKEVILITEENMFDYITFPQFIIEKWKKGIISNTHISDLLRLELLIKYGGLWLDATVFCSSSNIPDYINNSNLFFYQHLTLNKYARSTFNSSWLISAKSNNKVLLATRYLLYKYWEKNDYQIDYFILHHFMTIVLEFYPETWNKIVPVDNSTPHILQSKLFEIYDHSIWDSLQNSVCFHKLTYKFDDEKTNKNDTYYKKVLLNE</sequence>
<dbReference type="Pfam" id="PF05704">
    <property type="entry name" value="Caps_synth"/>
    <property type="match status" value="1"/>
</dbReference>
<name>A0A1G5WWH0_9EURY</name>
<keyword evidence="2" id="KW-1185">Reference proteome</keyword>
<accession>A0A1G5WWH0</accession>
<dbReference type="InterPro" id="IPR029044">
    <property type="entry name" value="Nucleotide-diphossugar_trans"/>
</dbReference>
<gene>
    <name evidence="1" type="ORF">SAMN02910315_01758</name>
</gene>
<protein>
    <submittedName>
        <fullName evidence="1">Capsular polysaccharide synthesis protein</fullName>
    </submittedName>
</protein>
<reference evidence="1 2" key="1">
    <citation type="submission" date="2016-10" db="EMBL/GenBank/DDBJ databases">
        <authorList>
            <person name="Varghese N."/>
            <person name="Submissions S."/>
        </authorList>
    </citation>
    <scope>NUCLEOTIDE SEQUENCE [LARGE SCALE GENOMIC DNA]</scope>
    <source>
        <strain evidence="1 2">DSM 16643</strain>
    </source>
</reference>
<dbReference type="EMBL" id="FMXB01000014">
    <property type="protein sequence ID" value="SDA62501.1"/>
    <property type="molecule type" value="Genomic_DNA"/>
</dbReference>
<proteinExistence type="predicted"/>
<evidence type="ECO:0000313" key="2">
    <source>
        <dbReference type="Proteomes" id="UP000323439"/>
    </source>
</evidence>
<dbReference type="Gene3D" id="3.90.550.20">
    <property type="match status" value="1"/>
</dbReference>
<dbReference type="SUPFAM" id="SSF53448">
    <property type="entry name" value="Nucleotide-diphospho-sugar transferases"/>
    <property type="match status" value="1"/>
</dbReference>
<dbReference type="InterPro" id="IPR008441">
    <property type="entry name" value="AfumC-like_glycosyl_Trfase"/>
</dbReference>
<dbReference type="AlphaFoldDB" id="A0A1G5WWH0"/>
<evidence type="ECO:0000313" key="1">
    <source>
        <dbReference type="EMBL" id="SDA62501.1"/>
    </source>
</evidence>